<organism evidence="11 12">
    <name type="scientific">Phaeomoniella chlamydospora</name>
    <name type="common">Phaeoacremonium chlamydosporum</name>
    <dbReference type="NCBI Taxonomy" id="158046"/>
    <lineage>
        <taxon>Eukaryota</taxon>
        <taxon>Fungi</taxon>
        <taxon>Dikarya</taxon>
        <taxon>Ascomycota</taxon>
        <taxon>Pezizomycotina</taxon>
        <taxon>Eurotiomycetes</taxon>
        <taxon>Chaetothyriomycetidae</taxon>
        <taxon>Phaeomoniellales</taxon>
        <taxon>Phaeomoniellaceae</taxon>
        <taxon>Phaeomoniella</taxon>
    </lineage>
</organism>
<evidence type="ECO:0000256" key="1">
    <source>
        <dbReference type="ARBA" id="ARBA00004123"/>
    </source>
</evidence>
<dbReference type="GO" id="GO:0016592">
    <property type="term" value="C:mediator complex"/>
    <property type="evidence" value="ECO:0007669"/>
    <property type="project" value="TreeGrafter"/>
</dbReference>
<feature type="domain" description="MID" evidence="10">
    <location>
        <begin position="774"/>
        <end position="813"/>
    </location>
</feature>
<keyword evidence="5" id="KW-0805">Transcription regulation</keyword>
<evidence type="ECO:0000256" key="4">
    <source>
        <dbReference type="ARBA" id="ARBA00022491"/>
    </source>
</evidence>
<dbReference type="OrthoDB" id="103819at2759"/>
<evidence type="ECO:0000256" key="5">
    <source>
        <dbReference type="ARBA" id="ARBA00023015"/>
    </source>
</evidence>
<dbReference type="GO" id="GO:0045944">
    <property type="term" value="P:positive regulation of transcription by RNA polymerase II"/>
    <property type="evidence" value="ECO:0007669"/>
    <property type="project" value="TreeGrafter"/>
</dbReference>
<dbReference type="InterPro" id="IPR021643">
    <property type="entry name" value="Mediator_Med13_N"/>
</dbReference>
<feature type="domain" description="Mediator complex subunit Med13 N-terminal" evidence="9">
    <location>
        <begin position="27"/>
        <end position="222"/>
    </location>
</feature>
<dbReference type="PANTHER" id="PTHR48249">
    <property type="entry name" value="MEDIATOR OF RNA POLYMERASE II TRANSCRIPTION SUBUNIT 13"/>
    <property type="match status" value="1"/>
</dbReference>
<evidence type="ECO:0000259" key="10">
    <source>
        <dbReference type="Pfam" id="PF18296"/>
    </source>
</evidence>
<comment type="similarity">
    <text evidence="2">Belongs to the Mediator complex subunit 13 family.</text>
</comment>
<protein>
    <recommendedName>
        <fullName evidence="3">Mediator of RNA polymerase II transcription subunit 13</fullName>
    </recommendedName>
</protein>
<keyword evidence="4" id="KW-0678">Repressor</keyword>
<evidence type="ECO:0000259" key="9">
    <source>
        <dbReference type="Pfam" id="PF11597"/>
    </source>
</evidence>
<keyword evidence="7" id="KW-0539">Nucleus</keyword>
<evidence type="ECO:0000313" key="12">
    <source>
        <dbReference type="Proteomes" id="UP000053317"/>
    </source>
</evidence>
<dbReference type="Proteomes" id="UP000053317">
    <property type="component" value="Unassembled WGS sequence"/>
</dbReference>
<accession>A0A0G2G0L8</accession>
<feature type="region of interest" description="Disordered" evidence="8">
    <location>
        <begin position="304"/>
        <end position="411"/>
    </location>
</feature>
<feature type="region of interest" description="Disordered" evidence="8">
    <location>
        <begin position="534"/>
        <end position="586"/>
    </location>
</feature>
<evidence type="ECO:0000313" key="11">
    <source>
        <dbReference type="EMBL" id="KKY17508.1"/>
    </source>
</evidence>
<keyword evidence="12" id="KW-1185">Reference proteome</keyword>
<feature type="region of interest" description="Disordered" evidence="8">
    <location>
        <begin position="431"/>
        <end position="501"/>
    </location>
</feature>
<evidence type="ECO:0000256" key="8">
    <source>
        <dbReference type="SAM" id="MobiDB-lite"/>
    </source>
</evidence>
<keyword evidence="6" id="KW-0804">Transcription</keyword>
<evidence type="ECO:0000256" key="2">
    <source>
        <dbReference type="ARBA" id="ARBA00009354"/>
    </source>
</evidence>
<reference evidence="11 12" key="1">
    <citation type="submission" date="2015-05" db="EMBL/GenBank/DDBJ databases">
        <title>Distinctive expansion of gene families associated with plant cell wall degradation and secondary metabolism in the genomes of grapevine trunk pathogens.</title>
        <authorList>
            <person name="Lawrence D.P."/>
            <person name="Travadon R."/>
            <person name="Rolshausen P.E."/>
            <person name="Baumgartner K."/>
        </authorList>
    </citation>
    <scope>NUCLEOTIDE SEQUENCE [LARGE SCALE GENOMIC DNA]</scope>
    <source>
        <strain evidence="11">UCRPC4</strain>
    </source>
</reference>
<dbReference type="InterPro" id="IPR041285">
    <property type="entry name" value="MID_MedPIWI"/>
</dbReference>
<gene>
    <name evidence="11" type="ORF">UCRPC4_g05523</name>
</gene>
<dbReference type="InterPro" id="IPR051139">
    <property type="entry name" value="Mediator_complx_sub13"/>
</dbReference>
<proteinExistence type="inferred from homology"/>
<dbReference type="PANTHER" id="PTHR48249:SF3">
    <property type="entry name" value="MEDIATOR OF RNA POLYMERASE II TRANSCRIPTION SUBUNIT 13"/>
    <property type="match status" value="1"/>
</dbReference>
<reference evidence="11 12" key="2">
    <citation type="submission" date="2015-05" db="EMBL/GenBank/DDBJ databases">
        <authorList>
            <person name="Morales-Cruz A."/>
            <person name="Amrine K.C."/>
            <person name="Cantu D."/>
        </authorList>
    </citation>
    <scope>NUCLEOTIDE SEQUENCE [LARGE SCALE GENOMIC DNA]</scope>
    <source>
        <strain evidence="11">UCRPC4</strain>
    </source>
</reference>
<dbReference type="Pfam" id="PF18296">
    <property type="entry name" value="MID_MedPIWI"/>
    <property type="match status" value="1"/>
</dbReference>
<dbReference type="Pfam" id="PF11597">
    <property type="entry name" value="Med13_N"/>
    <property type="match status" value="1"/>
</dbReference>
<evidence type="ECO:0000256" key="6">
    <source>
        <dbReference type="ARBA" id="ARBA00023163"/>
    </source>
</evidence>
<dbReference type="GO" id="GO:0003713">
    <property type="term" value="F:transcription coactivator activity"/>
    <property type="evidence" value="ECO:0007669"/>
    <property type="project" value="TreeGrafter"/>
</dbReference>
<evidence type="ECO:0000256" key="3">
    <source>
        <dbReference type="ARBA" id="ARBA00019618"/>
    </source>
</evidence>
<dbReference type="AlphaFoldDB" id="A0A0G2G0L8"/>
<comment type="subcellular location">
    <subcellularLocation>
        <location evidence="1">Nucleus</location>
    </subcellularLocation>
</comment>
<name>A0A0G2G0L8_PHACM</name>
<feature type="compositionally biased region" description="Acidic residues" evidence="8">
    <location>
        <begin position="357"/>
        <end position="399"/>
    </location>
</feature>
<feature type="compositionally biased region" description="Polar residues" evidence="8">
    <location>
        <begin position="564"/>
        <end position="583"/>
    </location>
</feature>
<dbReference type="EMBL" id="LCWF01000144">
    <property type="protein sequence ID" value="KKY17508.1"/>
    <property type="molecule type" value="Genomic_DNA"/>
</dbReference>
<feature type="compositionally biased region" description="Basic and acidic residues" evidence="8">
    <location>
        <begin position="469"/>
        <end position="480"/>
    </location>
</feature>
<comment type="caution">
    <text evidence="11">The sequence shown here is derived from an EMBL/GenBank/DDBJ whole genome shotgun (WGS) entry which is preliminary data.</text>
</comment>
<sequence>MKAVPSRLLQDRLTTFCVLEQSDLITCRNFLYSLLAKLDDSMNRTSHMTLLNARTVVIRSLNGDVGELASHECLSIARLDLQLTDSKLVLSVKELRNENLKSVDSLIKSKAIDSLQPQSDALLAPCGKVVRYKGIRHPHEDNVERAESLHRAPFHQSSWQSSVLSWLQNYGIEPDADEAWVDIEVIIPWETDVKADQEGGKERDLHMLQSILWPSSLIFSRSRQRKANTNSHYIDPLGAAENWLCSSDIRAESAGKRKAKRMSEQVQRDRAVLEPSGREDFNVSSPAIIRPDIHSLAAIYPTPPDGPLSHVTPGMSSVEGAGATPHGVDTLLLEPPDRHGEDVSMLDNSRPSGPDLFNDDLFEGDAGENSESGEIDENPDWDFFDEPGEAMDHDEENMDTSESGPFTQAPEHFDERPRVLPALEDVNFAQETNGLEDIPSNPVVEPSARKEQTEQGGGVSKSPISPKGPTDREDETREITVARNTDLETSVSRENKLSLGDETSLRWSDDSKYLTEGGKFWFGPVAKLGVNVGASNGPSQLQVVEKPNLRRLNTSRNPLDEDQTSNSPTSPLSGSTSFDSNDLFQDEGDKTEDLWAGLKRKWAETTSIPLTSVLGVEDAERRAVEASHFALLDNLFDDSSPSSMEDWLAFEEPDDTIAVPTKADDQVQIAQLLVDQVSQSFLFSDLFQSCVETCDMTPILERLAKSLTPIFRASIQPSLAQILNTFASVDAEDNMFMCETPKLRFRKADRDLEALPPLMPFWETFGLQPVSGKRDVLSLCLCPENESIVECSQSFMSQLSHVYQGCSLGEHSADVPIKLAENGFVTFKYDASSQTTDLLDVCKALVTPPQADFFRLALEVYDRCPAMDSRVQDPGTTSPAILLAEQPSKDLTFKLSKTGAVPLQSDYDRKHTWGDECADANTDFQHNPQHVTNLGNTIAITCYAADRLSYADYSISNTDSILRAANDAGPKRDSECP</sequence>
<evidence type="ECO:0000256" key="7">
    <source>
        <dbReference type="ARBA" id="ARBA00023242"/>
    </source>
</evidence>